<protein>
    <submittedName>
        <fullName evidence="2">Uncharacterized protein</fullName>
    </submittedName>
</protein>
<dbReference type="AlphaFoldDB" id="A0A914XDL0"/>
<proteinExistence type="predicted"/>
<keyword evidence="1" id="KW-1185">Reference proteome</keyword>
<accession>A0A914XDL0</accession>
<evidence type="ECO:0000313" key="2">
    <source>
        <dbReference type="WBParaSite" id="PSAMB.scaffold7175size8094.g29714.t1"/>
    </source>
</evidence>
<dbReference type="Proteomes" id="UP000887566">
    <property type="component" value="Unplaced"/>
</dbReference>
<organism evidence="1 2">
    <name type="scientific">Plectus sambesii</name>
    <dbReference type="NCBI Taxonomy" id="2011161"/>
    <lineage>
        <taxon>Eukaryota</taxon>
        <taxon>Metazoa</taxon>
        <taxon>Ecdysozoa</taxon>
        <taxon>Nematoda</taxon>
        <taxon>Chromadorea</taxon>
        <taxon>Plectida</taxon>
        <taxon>Plectina</taxon>
        <taxon>Plectoidea</taxon>
        <taxon>Plectidae</taxon>
        <taxon>Plectus</taxon>
    </lineage>
</organism>
<dbReference type="WBParaSite" id="PSAMB.scaffold7175size8094.g29714.t1">
    <property type="protein sequence ID" value="PSAMB.scaffold7175size8094.g29714.t1"/>
    <property type="gene ID" value="PSAMB.scaffold7175size8094.g29714"/>
</dbReference>
<evidence type="ECO:0000313" key="1">
    <source>
        <dbReference type="Proteomes" id="UP000887566"/>
    </source>
</evidence>
<sequence length="87" mass="9942">MTAQLTQNEQLARRSLRSMTFSKAFDAPMRRCEPRVALPRPNGILNIPTSSGLTHLPFRTCHLRMRQPQVVYYTTYPPTSAPVFYTG</sequence>
<name>A0A914XDL0_9BILA</name>
<reference evidence="2" key="1">
    <citation type="submission" date="2022-11" db="UniProtKB">
        <authorList>
            <consortium name="WormBaseParasite"/>
        </authorList>
    </citation>
    <scope>IDENTIFICATION</scope>
</reference>